<dbReference type="Proteomes" id="UP001162162">
    <property type="component" value="Unassembled WGS sequence"/>
</dbReference>
<accession>A0AAV8XJW2</accession>
<dbReference type="AlphaFoldDB" id="A0AAV8XJW2"/>
<evidence type="ECO:0000313" key="1">
    <source>
        <dbReference type="EMBL" id="KAJ8938277.1"/>
    </source>
</evidence>
<evidence type="ECO:0000313" key="2">
    <source>
        <dbReference type="Proteomes" id="UP001162162"/>
    </source>
</evidence>
<proteinExistence type="predicted"/>
<organism evidence="1 2">
    <name type="scientific">Aromia moschata</name>
    <dbReference type="NCBI Taxonomy" id="1265417"/>
    <lineage>
        <taxon>Eukaryota</taxon>
        <taxon>Metazoa</taxon>
        <taxon>Ecdysozoa</taxon>
        <taxon>Arthropoda</taxon>
        <taxon>Hexapoda</taxon>
        <taxon>Insecta</taxon>
        <taxon>Pterygota</taxon>
        <taxon>Neoptera</taxon>
        <taxon>Endopterygota</taxon>
        <taxon>Coleoptera</taxon>
        <taxon>Polyphaga</taxon>
        <taxon>Cucujiformia</taxon>
        <taxon>Chrysomeloidea</taxon>
        <taxon>Cerambycidae</taxon>
        <taxon>Cerambycinae</taxon>
        <taxon>Callichromatini</taxon>
        <taxon>Aromia</taxon>
    </lineage>
</organism>
<keyword evidence="2" id="KW-1185">Reference proteome</keyword>
<name>A0AAV8XJW2_9CUCU</name>
<reference evidence="1" key="1">
    <citation type="journal article" date="2023" name="Insect Mol. Biol.">
        <title>Genome sequencing provides insights into the evolution of gene families encoding plant cell wall-degrading enzymes in longhorned beetles.</title>
        <authorList>
            <person name="Shin N.R."/>
            <person name="Okamura Y."/>
            <person name="Kirsch R."/>
            <person name="Pauchet Y."/>
        </authorList>
    </citation>
    <scope>NUCLEOTIDE SEQUENCE</scope>
    <source>
        <strain evidence="1">AMC_N1</strain>
    </source>
</reference>
<protein>
    <submittedName>
        <fullName evidence="1">Uncharacterized protein</fullName>
    </submittedName>
</protein>
<dbReference type="EMBL" id="JAPWTK010000571">
    <property type="protein sequence ID" value="KAJ8938277.1"/>
    <property type="molecule type" value="Genomic_DNA"/>
</dbReference>
<gene>
    <name evidence="1" type="ORF">NQ318_004950</name>
</gene>
<comment type="caution">
    <text evidence="1">The sequence shown here is derived from an EMBL/GenBank/DDBJ whole genome shotgun (WGS) entry which is preliminary data.</text>
</comment>
<sequence length="66" mass="7366">MRKSKFKAMMIVFFDIQGIVYWVPEGQTVKSELKITTFESDGGFEPADRSGLPALLSTMEKSYGAV</sequence>